<evidence type="ECO:0008006" key="3">
    <source>
        <dbReference type="Google" id="ProtNLM"/>
    </source>
</evidence>
<dbReference type="PANTHER" id="PTHR33318">
    <property type="entry name" value="ASPARTYL/GLUTAMYL-TRNA(ASN/GLN) AMIDOTRANSFERASE SUBUNIT"/>
    <property type="match status" value="1"/>
</dbReference>
<protein>
    <recommendedName>
        <fullName evidence="3">Protein JASON-like</fullName>
    </recommendedName>
</protein>
<comment type="caution">
    <text evidence="1">The sequence shown here is derived from an EMBL/GenBank/DDBJ whole genome shotgun (WGS) entry which is preliminary data.</text>
</comment>
<sequence length="378" mass="42796">MGCFLGCLRIKDEGRRRCQLFPKSIYWRKGEMAEPRNHYAAVVSSEEKRRFPENTGREILQCSFHGEETVHEELRQEAQFLKSCAIYETPVEIQKASVSAVSDEACKKINWDQQQSDSSKLLSEIPGTITVQEEQNKGFQNEEHDVKPSKPMVFEETNHSGDDNRSDSAVLDVSPQDENLMQNGLQSPYPTPLCLIQGMQTPGTVYPSRLENLRNGNVRTQFVYPLPDLSKGSIELQRVCEESQLVQSNVLTEKHMSNTCLGDRENMGEMPPASTKDASWWPKTPDARDGTGMKMDVKQQLTHSDSNPDRPIIGASAAYWNQEDLLGISPKQWDGNGIPNSTTNYKEDQKVSWHATPFEVRLEKALSGEKDYSHRKLD</sequence>
<organism evidence="1 2">
    <name type="scientific">Vanilla planifolia</name>
    <name type="common">Vanilla</name>
    <dbReference type="NCBI Taxonomy" id="51239"/>
    <lineage>
        <taxon>Eukaryota</taxon>
        <taxon>Viridiplantae</taxon>
        <taxon>Streptophyta</taxon>
        <taxon>Embryophyta</taxon>
        <taxon>Tracheophyta</taxon>
        <taxon>Spermatophyta</taxon>
        <taxon>Magnoliopsida</taxon>
        <taxon>Liliopsida</taxon>
        <taxon>Asparagales</taxon>
        <taxon>Orchidaceae</taxon>
        <taxon>Vanilloideae</taxon>
        <taxon>Vanilleae</taxon>
        <taxon>Vanilla</taxon>
    </lineage>
</organism>
<reference evidence="1 2" key="1">
    <citation type="journal article" date="2020" name="Nat. Food">
        <title>A phased Vanilla planifolia genome enables genetic improvement of flavour and production.</title>
        <authorList>
            <person name="Hasing T."/>
            <person name="Tang H."/>
            <person name="Brym M."/>
            <person name="Khazi F."/>
            <person name="Huang T."/>
            <person name="Chambers A.H."/>
        </authorList>
    </citation>
    <scope>NUCLEOTIDE SEQUENCE [LARGE SCALE GENOMIC DNA]</scope>
    <source>
        <tissue evidence="1">Leaf</tissue>
    </source>
</reference>
<dbReference type="EMBL" id="JADCNM010000006">
    <property type="protein sequence ID" value="KAG0478402.1"/>
    <property type="molecule type" value="Genomic_DNA"/>
</dbReference>
<proteinExistence type="predicted"/>
<dbReference type="InterPro" id="IPR039300">
    <property type="entry name" value="JASON"/>
</dbReference>
<accession>A0A835UY66</accession>
<dbReference type="Proteomes" id="UP000639772">
    <property type="component" value="Chromosome 6"/>
</dbReference>
<gene>
    <name evidence="1" type="ORF">HPP92_013121</name>
</gene>
<name>A0A835UY66_VANPL</name>
<dbReference type="AlphaFoldDB" id="A0A835UY66"/>
<evidence type="ECO:0000313" key="1">
    <source>
        <dbReference type="EMBL" id="KAG0478402.1"/>
    </source>
</evidence>
<dbReference type="GO" id="GO:0007142">
    <property type="term" value="P:male meiosis II"/>
    <property type="evidence" value="ECO:0007669"/>
    <property type="project" value="InterPro"/>
</dbReference>
<evidence type="ECO:0000313" key="2">
    <source>
        <dbReference type="Proteomes" id="UP000639772"/>
    </source>
</evidence>
<dbReference type="OrthoDB" id="1932581at2759"/>
<dbReference type="PANTHER" id="PTHR33318:SF5">
    <property type="entry name" value="OS06G0670100 PROTEIN"/>
    <property type="match status" value="1"/>
</dbReference>